<protein>
    <submittedName>
        <fullName evidence="1">Uncharacterized protein</fullName>
    </submittedName>
</protein>
<dbReference type="InParanoid" id="A0A2P5HHG1"/>
<organism evidence="1 2">
    <name type="scientific">Diaporthe helianthi</name>
    <dbReference type="NCBI Taxonomy" id="158607"/>
    <lineage>
        <taxon>Eukaryota</taxon>
        <taxon>Fungi</taxon>
        <taxon>Dikarya</taxon>
        <taxon>Ascomycota</taxon>
        <taxon>Pezizomycotina</taxon>
        <taxon>Sordariomycetes</taxon>
        <taxon>Sordariomycetidae</taxon>
        <taxon>Diaporthales</taxon>
        <taxon>Diaporthaceae</taxon>
        <taxon>Diaporthe</taxon>
    </lineage>
</organism>
<accession>A0A2P5HHG1</accession>
<comment type="caution">
    <text evidence="1">The sequence shown here is derived from an EMBL/GenBank/DDBJ whole genome shotgun (WGS) entry which is preliminary data.</text>
</comment>
<proteinExistence type="predicted"/>
<dbReference type="Proteomes" id="UP000094444">
    <property type="component" value="Unassembled WGS sequence"/>
</dbReference>
<sequence>MAEKYLAGIIQVPLCAISTEIRGGRDEDKELVRRLVRLFSRRPCEPQAWENHIKGLVDWQTITDILSILGSSYRKLRETVHWAKYPKVCLQGGITCIDGIQRIGAAKELFDKNMWWPEKILNLLMKRERLVNALDKLLPLRGLWHGLQLGNMHKYVALRYDERIECGIDDITEVWKDITNGDPELMGYVDVDTVQGLELLAPWRKADAILIRIRMERRLIFPLVHDPSKRNYLLQRILGIRRIIPSILTFHENMKYFSIGARRLTKFLVGDKKALYFDGKQHTVQEYLEHYWRRSQSVLLSVDRKRYQHVLQPTFLLVLKEIFLFALRNSPSLPSEQPKQDQRGEPMPDLVYEGYVAHLYERARQLGPLTPEVIKSPIRDLTTIRLSSFSVLETHPSPWKCGRPPLRSYLEVHHHAFLIPFENMTFEEQLTPMPVQNDFMISFFGRQEIVTDGEAAELEHMNYQFGIRTNPPGLNTGRNSEEA</sequence>
<evidence type="ECO:0000313" key="1">
    <source>
        <dbReference type="EMBL" id="POS69686.1"/>
    </source>
</evidence>
<dbReference type="AlphaFoldDB" id="A0A2P5HHG1"/>
<dbReference type="Pfam" id="PF12520">
    <property type="entry name" value="DUF3723"/>
    <property type="match status" value="1"/>
</dbReference>
<evidence type="ECO:0000313" key="2">
    <source>
        <dbReference type="Proteomes" id="UP000094444"/>
    </source>
</evidence>
<dbReference type="OrthoDB" id="4227485at2759"/>
<name>A0A2P5HHG1_DIAHE</name>
<dbReference type="STRING" id="158607.A0A2P5HHG1"/>
<keyword evidence="2" id="KW-1185">Reference proteome</keyword>
<dbReference type="InterPro" id="IPR022198">
    <property type="entry name" value="DUF3723"/>
</dbReference>
<gene>
    <name evidence="1" type="ORF">DHEL01_v211922</name>
</gene>
<dbReference type="EMBL" id="MAVT02002071">
    <property type="protein sequence ID" value="POS69686.1"/>
    <property type="molecule type" value="Genomic_DNA"/>
</dbReference>
<reference evidence="1" key="1">
    <citation type="submission" date="2017-09" db="EMBL/GenBank/DDBJ databases">
        <title>Polyketide synthases of a Diaporthe helianthi virulent isolate.</title>
        <authorList>
            <person name="Baroncelli R."/>
        </authorList>
    </citation>
    <scope>NUCLEOTIDE SEQUENCE [LARGE SCALE GENOMIC DNA]</scope>
    <source>
        <strain evidence="1">7/96</strain>
    </source>
</reference>